<comment type="caution">
    <text evidence="1">The sequence shown here is derived from an EMBL/GenBank/DDBJ whole genome shotgun (WGS) entry which is preliminary data.</text>
</comment>
<protein>
    <submittedName>
        <fullName evidence="1">Uncharacterized protein</fullName>
    </submittedName>
</protein>
<evidence type="ECO:0000313" key="1">
    <source>
        <dbReference type="EMBL" id="EHJ10112.1"/>
    </source>
</evidence>
<proteinExistence type="predicted"/>
<reference evidence="1 2" key="1">
    <citation type="journal article" date="2011" name="Front. Microbiol.">
        <title>Two Strains of Crocosphaera watsonii with Highly Conserved Genomes are Distinguished by Strain-Specific Features.</title>
        <authorList>
            <person name="Bench S.R."/>
            <person name="Ilikchyan I.N."/>
            <person name="Tripp H.J."/>
            <person name="Zehr J.P."/>
        </authorList>
    </citation>
    <scope>NUCLEOTIDE SEQUENCE [LARGE SCALE GENOMIC DNA]</scope>
    <source>
        <strain evidence="1 2">WH 0003</strain>
    </source>
</reference>
<sequence>NRQLIKQIYQICPQRATELNNQIWSVVFITNK</sequence>
<organism evidence="1 2">
    <name type="scientific">Crocosphaera watsonii WH 0003</name>
    <dbReference type="NCBI Taxonomy" id="423471"/>
    <lineage>
        <taxon>Bacteria</taxon>
        <taxon>Bacillati</taxon>
        <taxon>Cyanobacteriota</taxon>
        <taxon>Cyanophyceae</taxon>
        <taxon>Oscillatoriophycideae</taxon>
        <taxon>Chroococcales</taxon>
        <taxon>Aphanothecaceae</taxon>
        <taxon>Crocosphaera</taxon>
    </lineage>
</organism>
<feature type="non-terminal residue" evidence="1">
    <location>
        <position position="1"/>
    </location>
</feature>
<dbReference type="Proteomes" id="UP000003477">
    <property type="component" value="Unassembled WGS sequence"/>
</dbReference>
<dbReference type="EMBL" id="AESD01000774">
    <property type="protein sequence ID" value="EHJ10112.1"/>
    <property type="molecule type" value="Genomic_DNA"/>
</dbReference>
<accession>G5JCH6</accession>
<name>G5JCH6_CROWT</name>
<evidence type="ECO:0000313" key="2">
    <source>
        <dbReference type="Proteomes" id="UP000003477"/>
    </source>
</evidence>
<dbReference type="AlphaFoldDB" id="G5JCH6"/>
<gene>
    <name evidence="1" type="ORF">CWATWH0003_5135b4</name>
</gene>